<keyword evidence="5" id="KW-1185">Reference proteome</keyword>
<dbReference type="Pfam" id="PF01571">
    <property type="entry name" value="GCV_T"/>
    <property type="match status" value="1"/>
</dbReference>
<reference evidence="4 5" key="1">
    <citation type="submission" date="2016-05" db="EMBL/GenBank/DDBJ databases">
        <authorList>
            <person name="Lavstsen T."/>
            <person name="Jespersen J.S."/>
        </authorList>
    </citation>
    <scope>NUCLEOTIDE SEQUENCE [LARGE SCALE GENOMIC DNA]</scope>
    <source>
        <strain evidence="4 5">B7-9</strain>
    </source>
</reference>
<dbReference type="Pfam" id="PF08669">
    <property type="entry name" value="GCV_T_C"/>
    <property type="match status" value="1"/>
</dbReference>
<proteinExistence type="predicted"/>
<dbReference type="InterPro" id="IPR029043">
    <property type="entry name" value="GcvT/YgfZ_C"/>
</dbReference>
<feature type="domain" description="GCVT N-terminal" evidence="2">
    <location>
        <begin position="4"/>
        <end position="230"/>
    </location>
</feature>
<name>A0A2H3KV12_9CHLR</name>
<dbReference type="PANTHER" id="PTHR22602:SF0">
    <property type="entry name" value="TRANSFERASE CAF17, MITOCHONDRIAL-RELATED"/>
    <property type="match status" value="1"/>
</dbReference>
<dbReference type="PIRSF" id="PIRSF006487">
    <property type="entry name" value="GcvT"/>
    <property type="match status" value="1"/>
</dbReference>
<protein>
    <submittedName>
        <fullName evidence="4">Glycine cleavage system protein T</fullName>
    </submittedName>
</protein>
<evidence type="ECO:0000256" key="1">
    <source>
        <dbReference type="ARBA" id="ARBA00022946"/>
    </source>
</evidence>
<evidence type="ECO:0000259" key="3">
    <source>
        <dbReference type="Pfam" id="PF08669"/>
    </source>
</evidence>
<evidence type="ECO:0000313" key="5">
    <source>
        <dbReference type="Proteomes" id="UP000220922"/>
    </source>
</evidence>
<dbReference type="Proteomes" id="UP000220922">
    <property type="component" value="Unassembled WGS sequence"/>
</dbReference>
<dbReference type="GO" id="GO:0016226">
    <property type="term" value="P:iron-sulfur cluster assembly"/>
    <property type="evidence" value="ECO:0007669"/>
    <property type="project" value="TreeGrafter"/>
</dbReference>
<organism evidence="4 5">
    <name type="scientific">Candidatus Chloroploca asiatica</name>
    <dbReference type="NCBI Taxonomy" id="1506545"/>
    <lineage>
        <taxon>Bacteria</taxon>
        <taxon>Bacillati</taxon>
        <taxon>Chloroflexota</taxon>
        <taxon>Chloroflexia</taxon>
        <taxon>Chloroflexales</taxon>
        <taxon>Chloroflexineae</taxon>
        <taxon>Oscillochloridaceae</taxon>
        <taxon>Candidatus Chloroploca</taxon>
    </lineage>
</organism>
<dbReference type="NCBIfam" id="TIGR03317">
    <property type="entry name" value="ygfZ_signature"/>
    <property type="match status" value="1"/>
</dbReference>
<dbReference type="SUPFAM" id="SSF101790">
    <property type="entry name" value="Aminomethyltransferase beta-barrel domain"/>
    <property type="match status" value="1"/>
</dbReference>
<keyword evidence="1" id="KW-0809">Transit peptide</keyword>
<evidence type="ECO:0000259" key="2">
    <source>
        <dbReference type="Pfam" id="PF01571"/>
    </source>
</evidence>
<dbReference type="InterPro" id="IPR045179">
    <property type="entry name" value="YgfZ/GcvT"/>
</dbReference>
<sequence>MSEAMPRAYAATYEGASLLVATDHGRVWMRDRNRAALLHRLSTNHIEALQPGQGTTTVLTTPIGRIIDLLTVYALDDALLLLSSPGRGAALSSHLRKNIFFNDRVKLEDAGSSLDQRALYGPQAPALLAQLGLPGAELGAHGVAVTTWHDQLLYVARTHAVGGNGYWLLAAPETMAQVADALREAGTQLLDAATYDVLRVEHGSPAYARELSQEYIPLETGLWDAVSFNKGCYVGQEIIARMESRGRLAKQLRGLRLAALPALPAEPAIPLAKLAAGDKEAGDLTSLVRSPRYGLIALGYVRTAYAAVGTRLEVAGVAAEVVELPFC</sequence>
<dbReference type="Gene3D" id="3.30.1360.120">
    <property type="entry name" value="Probable tRNA modification gtpase trme, domain 1"/>
    <property type="match status" value="1"/>
</dbReference>
<accession>A0A2H3KV12</accession>
<dbReference type="AlphaFoldDB" id="A0A2H3KV12"/>
<evidence type="ECO:0000313" key="4">
    <source>
        <dbReference type="EMBL" id="PDV97717.1"/>
    </source>
</evidence>
<dbReference type="SUPFAM" id="SSF103025">
    <property type="entry name" value="Folate-binding domain"/>
    <property type="match status" value="1"/>
</dbReference>
<gene>
    <name evidence="4" type="ORF">A9Q02_04275</name>
</gene>
<dbReference type="InterPro" id="IPR017703">
    <property type="entry name" value="YgfZ/GCV_T_CS"/>
</dbReference>
<dbReference type="PANTHER" id="PTHR22602">
    <property type="entry name" value="TRANSFERASE CAF17, MITOCHONDRIAL-RELATED"/>
    <property type="match status" value="1"/>
</dbReference>
<dbReference type="InterPro" id="IPR013977">
    <property type="entry name" value="GcvT_C"/>
</dbReference>
<comment type="caution">
    <text evidence="4">The sequence shown here is derived from an EMBL/GenBank/DDBJ whole genome shotgun (WGS) entry which is preliminary data.</text>
</comment>
<feature type="domain" description="Aminomethyltransferase C-terminal" evidence="3">
    <location>
        <begin position="250"/>
        <end position="326"/>
    </location>
</feature>
<dbReference type="InterPro" id="IPR027266">
    <property type="entry name" value="TrmE/GcvT-like"/>
</dbReference>
<dbReference type="EMBL" id="LYXE01000127">
    <property type="protein sequence ID" value="PDV97717.1"/>
    <property type="molecule type" value="Genomic_DNA"/>
</dbReference>
<dbReference type="InterPro" id="IPR006222">
    <property type="entry name" value="GCVT_N"/>
</dbReference>